<dbReference type="SUPFAM" id="SSF46934">
    <property type="entry name" value="UBA-like"/>
    <property type="match status" value="1"/>
</dbReference>
<dbReference type="PROSITE" id="PS51140">
    <property type="entry name" value="CUE"/>
    <property type="match status" value="1"/>
</dbReference>
<organism evidence="4 5">
    <name type="scientific">Neodothiora populina</name>
    <dbReference type="NCBI Taxonomy" id="2781224"/>
    <lineage>
        <taxon>Eukaryota</taxon>
        <taxon>Fungi</taxon>
        <taxon>Dikarya</taxon>
        <taxon>Ascomycota</taxon>
        <taxon>Pezizomycotina</taxon>
        <taxon>Dothideomycetes</taxon>
        <taxon>Dothideomycetidae</taxon>
        <taxon>Dothideales</taxon>
        <taxon>Dothioraceae</taxon>
        <taxon>Neodothiora</taxon>
    </lineage>
</organism>
<proteinExistence type="predicted"/>
<name>A0ABR3P2Q2_9PEZI</name>
<dbReference type="InterPro" id="IPR009060">
    <property type="entry name" value="UBA-like_sf"/>
</dbReference>
<evidence type="ECO:0000313" key="4">
    <source>
        <dbReference type="EMBL" id="KAL1296943.1"/>
    </source>
</evidence>
<reference evidence="4 5" key="1">
    <citation type="submission" date="2024-07" db="EMBL/GenBank/DDBJ databases">
        <title>Draft sequence of the Neodothiora populina.</title>
        <authorList>
            <person name="Drown D.D."/>
            <person name="Schuette U.S."/>
            <person name="Buechlein A.B."/>
            <person name="Rusch D.R."/>
            <person name="Winton L.W."/>
            <person name="Adams G.A."/>
        </authorList>
    </citation>
    <scope>NUCLEOTIDE SEQUENCE [LARGE SCALE GENOMIC DNA]</scope>
    <source>
        <strain evidence="4 5">CPC 39397</strain>
    </source>
</reference>
<evidence type="ECO:0000313" key="5">
    <source>
        <dbReference type="Proteomes" id="UP001562354"/>
    </source>
</evidence>
<dbReference type="Pfam" id="PF02845">
    <property type="entry name" value="CUE"/>
    <property type="match status" value="1"/>
</dbReference>
<evidence type="ECO:0000256" key="2">
    <source>
        <dbReference type="SAM" id="Phobius"/>
    </source>
</evidence>
<keyword evidence="2" id="KW-0812">Transmembrane</keyword>
<sequence length="195" mass="21304">MAEQTSINFGQIFAVAIVGYLVFRWFTASNSPSTPSSSRNGGRSRVSLAHVEQVAQMFPQLDRRTIMWDLQRNGGSVAATTERVLTGRPLDTPPPSFRPQIPEPATNTSSTGTTRQAKPANPDLITRYNLANKVTQQADAGEATTSGSSSKPPGWSANKNERAEALKRRREEMVLSARRKMEERDRANKAAAAST</sequence>
<feature type="region of interest" description="Disordered" evidence="1">
    <location>
        <begin position="79"/>
        <end position="195"/>
    </location>
</feature>
<protein>
    <recommendedName>
        <fullName evidence="3">CUE domain-containing protein</fullName>
    </recommendedName>
</protein>
<feature type="compositionally biased region" description="Polar residues" evidence="1">
    <location>
        <begin position="132"/>
        <end position="151"/>
    </location>
</feature>
<comment type="caution">
    <text evidence="4">The sequence shown here is derived from an EMBL/GenBank/DDBJ whole genome shotgun (WGS) entry which is preliminary data.</text>
</comment>
<dbReference type="SMART" id="SM00546">
    <property type="entry name" value="CUE"/>
    <property type="match status" value="1"/>
</dbReference>
<dbReference type="InterPro" id="IPR003892">
    <property type="entry name" value="CUE"/>
</dbReference>
<dbReference type="Proteomes" id="UP001562354">
    <property type="component" value="Unassembled WGS sequence"/>
</dbReference>
<keyword evidence="2" id="KW-0472">Membrane</keyword>
<feature type="transmembrane region" description="Helical" evidence="2">
    <location>
        <begin position="7"/>
        <end position="26"/>
    </location>
</feature>
<keyword evidence="2" id="KW-1133">Transmembrane helix</keyword>
<evidence type="ECO:0000259" key="3">
    <source>
        <dbReference type="PROSITE" id="PS51140"/>
    </source>
</evidence>
<feature type="compositionally biased region" description="Basic and acidic residues" evidence="1">
    <location>
        <begin position="159"/>
        <end position="188"/>
    </location>
</feature>
<dbReference type="EMBL" id="JBFMKM010000016">
    <property type="protein sequence ID" value="KAL1296943.1"/>
    <property type="molecule type" value="Genomic_DNA"/>
</dbReference>
<dbReference type="Gene3D" id="1.10.8.10">
    <property type="entry name" value="DNA helicase RuvA subunit, C-terminal domain"/>
    <property type="match status" value="1"/>
</dbReference>
<keyword evidence="5" id="KW-1185">Reference proteome</keyword>
<evidence type="ECO:0000256" key="1">
    <source>
        <dbReference type="SAM" id="MobiDB-lite"/>
    </source>
</evidence>
<feature type="domain" description="CUE" evidence="3">
    <location>
        <begin position="46"/>
        <end position="89"/>
    </location>
</feature>
<accession>A0ABR3P2Q2</accession>
<dbReference type="CDD" id="cd14424">
    <property type="entry name" value="CUE_Cue1p_like"/>
    <property type="match status" value="1"/>
</dbReference>
<dbReference type="GeneID" id="95978249"/>
<gene>
    <name evidence="4" type="ORF">AAFC00_004549</name>
</gene>
<feature type="compositionally biased region" description="Polar residues" evidence="1">
    <location>
        <begin position="105"/>
        <end position="116"/>
    </location>
</feature>
<dbReference type="RefSeq" id="XP_069196625.1">
    <property type="nucleotide sequence ID" value="XM_069344207.1"/>
</dbReference>